<evidence type="ECO:0000313" key="4">
    <source>
        <dbReference type="Proteomes" id="UP001501196"/>
    </source>
</evidence>
<comment type="caution">
    <text evidence="3">The sequence shown here is derived from an EMBL/GenBank/DDBJ whole genome shotgun (WGS) entry which is preliminary data.</text>
</comment>
<organism evidence="3 4">
    <name type="scientific">Agromyces tropicus</name>
    <dbReference type="NCBI Taxonomy" id="555371"/>
    <lineage>
        <taxon>Bacteria</taxon>
        <taxon>Bacillati</taxon>
        <taxon>Actinomycetota</taxon>
        <taxon>Actinomycetes</taxon>
        <taxon>Micrococcales</taxon>
        <taxon>Microbacteriaceae</taxon>
        <taxon>Agromyces</taxon>
    </lineage>
</organism>
<dbReference type="InterPro" id="IPR053140">
    <property type="entry name" value="GDSL_Rv0518-like"/>
</dbReference>
<evidence type="ECO:0000259" key="2">
    <source>
        <dbReference type="Pfam" id="PF13472"/>
    </source>
</evidence>
<keyword evidence="1" id="KW-0812">Transmembrane</keyword>
<dbReference type="InterPro" id="IPR013830">
    <property type="entry name" value="SGNH_hydro"/>
</dbReference>
<reference evidence="3 4" key="1">
    <citation type="journal article" date="2019" name="Int. J. Syst. Evol. Microbiol.">
        <title>The Global Catalogue of Microorganisms (GCM) 10K type strain sequencing project: providing services to taxonomists for standard genome sequencing and annotation.</title>
        <authorList>
            <consortium name="The Broad Institute Genomics Platform"/>
            <consortium name="The Broad Institute Genome Sequencing Center for Infectious Disease"/>
            <person name="Wu L."/>
            <person name="Ma J."/>
        </authorList>
    </citation>
    <scope>NUCLEOTIDE SEQUENCE [LARGE SCALE GENOMIC DNA]</scope>
    <source>
        <strain evidence="3 4">JCM 15672</strain>
    </source>
</reference>
<keyword evidence="1" id="KW-0472">Membrane</keyword>
<dbReference type="InterPro" id="IPR036514">
    <property type="entry name" value="SGNH_hydro_sf"/>
</dbReference>
<evidence type="ECO:0000313" key="3">
    <source>
        <dbReference type="EMBL" id="GAA2035148.1"/>
    </source>
</evidence>
<feature type="transmembrane region" description="Helical" evidence="1">
    <location>
        <begin position="40"/>
        <end position="67"/>
    </location>
</feature>
<dbReference type="CDD" id="cd00229">
    <property type="entry name" value="SGNH_hydrolase"/>
    <property type="match status" value="1"/>
</dbReference>
<name>A0ABN2UE01_9MICO</name>
<gene>
    <name evidence="3" type="ORF">GCM10009819_19460</name>
</gene>
<keyword evidence="3" id="KW-0378">Hydrolase</keyword>
<feature type="domain" description="SGNH hydrolase-type esterase" evidence="2">
    <location>
        <begin position="94"/>
        <end position="265"/>
    </location>
</feature>
<keyword evidence="1" id="KW-1133">Transmembrane helix</keyword>
<sequence>MTHISFHKRSARIPRTLGLVFYHRVVPDVIRPARSRARNIVRVAVATLVGAVAGAVTSITLAVGPLASTELPESERVPANPLTTIPDDPTVLIVGDSWAEGIGATKPDLGWARAAAEALSWNATIDAVGGTGFTKGNASDGRTDLAYDQRISAHAASGTEYDIIVFQGGLNDFLAPPREETVAVIRAVDIARQRWPEAAIVVFGPLEPLAQGVDRSSRLEAIATGAEESDAIYVDPKSPVPWLNERNSPRFDAGDGLHLNDAGYAYVAARFAATIESYTD</sequence>
<dbReference type="PANTHER" id="PTHR43784:SF2">
    <property type="entry name" value="GDSL-LIKE LIPASE_ACYLHYDROLASE, PUTATIVE (AFU_ORTHOLOGUE AFUA_2G00820)-RELATED"/>
    <property type="match status" value="1"/>
</dbReference>
<dbReference type="Proteomes" id="UP001501196">
    <property type="component" value="Unassembled WGS sequence"/>
</dbReference>
<dbReference type="GO" id="GO:0016787">
    <property type="term" value="F:hydrolase activity"/>
    <property type="evidence" value="ECO:0007669"/>
    <property type="project" value="UniProtKB-KW"/>
</dbReference>
<dbReference type="Pfam" id="PF13472">
    <property type="entry name" value="Lipase_GDSL_2"/>
    <property type="match status" value="1"/>
</dbReference>
<keyword evidence="4" id="KW-1185">Reference proteome</keyword>
<accession>A0ABN2UE01</accession>
<dbReference type="EMBL" id="BAAAPW010000002">
    <property type="protein sequence ID" value="GAA2035148.1"/>
    <property type="molecule type" value="Genomic_DNA"/>
</dbReference>
<dbReference type="SUPFAM" id="SSF52266">
    <property type="entry name" value="SGNH hydrolase"/>
    <property type="match status" value="1"/>
</dbReference>
<protein>
    <submittedName>
        <fullName evidence="3">SGNH/GDSL hydrolase family protein</fullName>
    </submittedName>
</protein>
<evidence type="ECO:0000256" key="1">
    <source>
        <dbReference type="SAM" id="Phobius"/>
    </source>
</evidence>
<dbReference type="PANTHER" id="PTHR43784">
    <property type="entry name" value="GDSL-LIKE LIPASE/ACYLHYDROLASE, PUTATIVE (AFU_ORTHOLOGUE AFUA_2G00820)-RELATED"/>
    <property type="match status" value="1"/>
</dbReference>
<dbReference type="Gene3D" id="3.40.50.1110">
    <property type="entry name" value="SGNH hydrolase"/>
    <property type="match status" value="1"/>
</dbReference>
<proteinExistence type="predicted"/>